<dbReference type="InterPro" id="IPR000907">
    <property type="entry name" value="LipOase"/>
</dbReference>
<comment type="caution">
    <text evidence="16">Lacks conserved residue(s) required for the propagation of feature annotation.</text>
</comment>
<dbReference type="SUPFAM" id="SSF49723">
    <property type="entry name" value="Lipase/lipooxygenase domain (PLAT/LH2 domain)"/>
    <property type="match status" value="1"/>
</dbReference>
<comment type="function">
    <text evidence="18">Plant lipoxygenase may be involved in a number of diverse aspects of plant physiology including growth and development, pest resistance, and senescence or responses to wounding.</text>
</comment>
<dbReference type="GO" id="GO:0016165">
    <property type="term" value="F:linoleate 13S-lipoxygenase activity"/>
    <property type="evidence" value="ECO:0007669"/>
    <property type="project" value="UniProtKB-ARBA"/>
</dbReference>
<dbReference type="GO" id="GO:0034440">
    <property type="term" value="P:lipid oxidation"/>
    <property type="evidence" value="ECO:0007669"/>
    <property type="project" value="InterPro"/>
</dbReference>
<dbReference type="SMR" id="A0A6J1H492"/>
<evidence type="ECO:0000256" key="12">
    <source>
        <dbReference type="ARBA" id="ARBA00023002"/>
    </source>
</evidence>
<dbReference type="Proteomes" id="UP000504609">
    <property type="component" value="Unplaced"/>
</dbReference>
<keyword evidence="4 18" id="KW-0444">Lipid biosynthesis</keyword>
<comment type="pathway">
    <text evidence="18">Lipid metabolism; oxylipin biosynthesis.</text>
</comment>
<comment type="subcellular location">
    <subcellularLocation>
        <location evidence="2">Plastid</location>
        <location evidence="2">Chloroplast</location>
    </subcellularLocation>
</comment>
<dbReference type="AlphaFoldDB" id="A0A6J1H492"/>
<dbReference type="InterPro" id="IPR001024">
    <property type="entry name" value="PLAT/LH2_dom"/>
</dbReference>
<keyword evidence="12 17" id="KW-0560">Oxidoreductase</keyword>
<evidence type="ECO:0000256" key="14">
    <source>
        <dbReference type="ARBA" id="ARBA00023098"/>
    </source>
</evidence>
<dbReference type="UniPathway" id="UPA00382"/>
<dbReference type="PROSITE" id="PS51393">
    <property type="entry name" value="LIPOXYGENASE_3"/>
    <property type="match status" value="1"/>
</dbReference>
<dbReference type="GO" id="GO:0031408">
    <property type="term" value="P:oxylipin biosynthetic process"/>
    <property type="evidence" value="ECO:0007669"/>
    <property type="project" value="UniProtKB-UniRule"/>
</dbReference>
<evidence type="ECO:0000256" key="18">
    <source>
        <dbReference type="RuleBase" id="RU003975"/>
    </source>
</evidence>
<comment type="cofactor">
    <cofactor evidence="1 17">
        <name>Fe cation</name>
        <dbReference type="ChEBI" id="CHEBI:24875"/>
    </cofactor>
</comment>
<dbReference type="InterPro" id="IPR020834">
    <property type="entry name" value="LipOase_CS"/>
</dbReference>
<dbReference type="InterPro" id="IPR020833">
    <property type="entry name" value="LipOase_Fe_BS"/>
</dbReference>
<evidence type="ECO:0000256" key="10">
    <source>
        <dbReference type="ARBA" id="ARBA00022946"/>
    </source>
</evidence>
<evidence type="ECO:0000256" key="15">
    <source>
        <dbReference type="ARBA" id="ARBA00023160"/>
    </source>
</evidence>
<dbReference type="RefSeq" id="XP_022958149.1">
    <property type="nucleotide sequence ID" value="XM_023102381.1"/>
</dbReference>
<keyword evidence="10" id="KW-0809">Transit peptide</keyword>
<keyword evidence="6" id="KW-0934">Plastid</keyword>
<evidence type="ECO:0000256" key="11">
    <source>
        <dbReference type="ARBA" id="ARBA00022964"/>
    </source>
</evidence>
<dbReference type="PRINTS" id="PR00087">
    <property type="entry name" value="LIPOXYGENASE"/>
</dbReference>
<feature type="domain" description="Lipoxygenase" evidence="20">
    <location>
        <begin position="193"/>
        <end position="875"/>
    </location>
</feature>
<dbReference type="PRINTS" id="PR00468">
    <property type="entry name" value="PLTLPOXGNASE"/>
</dbReference>
<keyword evidence="8 18" id="KW-0925">Oxylipin biosynthesis</keyword>
<dbReference type="SMART" id="SM00308">
    <property type="entry name" value="LH2"/>
    <property type="match status" value="1"/>
</dbReference>
<evidence type="ECO:0000256" key="3">
    <source>
        <dbReference type="ARBA" id="ARBA00009419"/>
    </source>
</evidence>
<sequence length="875" mass="99934">MLRSPVYYSLSSSYQVHLVLGRPYGIKPYTTLTRCAPPSVVKASVDAPMDHPLSAKAVVTVHRPLRGLSLNFGIKQRLHDITDLWGAKTLVLELLSAEIDSRTGLEKGTIKGYAERVDRDGDDVITYETKFKVPAEFGSIGAVLVENEHNQELFLKDIVVYGIPTAPLRFSCNSWLTPKSQSDDTRIFFTTKSYLPSNTPKGLKRIRAEELKKLQGNGYGKRETHHRIYDYDVYNDLGDPDKGVEFQRPVLGGKQHPYPRRCRTGRARCQTDSLSEVRSWDIYLPRDEAFSRIEYVRLLGNTFYSLLNSLKLETTITDTKFSITEELSNSNKGIKGIWNFNAILPKLFSSVVTKAVDILTLPSSETFDKDKFFWFRDEEFARQTLAGLNPYSIRLVKEWPLKSQLEPDIYGPPESAITDEIVERQIKGVMTLEEAVKQKKLYILDYHDLLVPYVAKVRKLKGKTLYGSRTLFFLNPDGTLRPLAIELSRPPMDGKAQWKDVLTPCWDATGLWLWKIGKAHVLAHDSGHHQLVSHWLRTHCCVEPYIIATHRQLSAMHPIYRLLHPHFRYTMETNAIARSSLINEGGIIETTFSPGKYSMEFSSLAYRQHWQFNLEALPADLIHRGLAVEDPNAPHGLKLSIEDYPYANDGLILWDAIKEWAMEYVNHYYPDPSVVKSDEELQAWWTEIREVGHGDKKEEPWWPVLDTPKDLIDIVTTIMWITTGHHAVANFGQYSFAKYFPNRPSIARANVPTEQPKKHWKYFLEKPENVFLETFPTQIQATIVSSVASVLASHPPDEKYLGKDMEAAWADEPNINQAFNKFSEKLRKLEKIIDERNVNPELKNRHGAGIEPYELLKPHSEPGVTGKGVPFSISI</sequence>
<evidence type="ECO:0000256" key="6">
    <source>
        <dbReference type="ARBA" id="ARBA00022640"/>
    </source>
</evidence>
<keyword evidence="9" id="KW-0276">Fatty acid metabolism</keyword>
<evidence type="ECO:0000256" key="2">
    <source>
        <dbReference type="ARBA" id="ARBA00004229"/>
    </source>
</evidence>
<dbReference type="PANTHER" id="PTHR11771">
    <property type="entry name" value="LIPOXYGENASE"/>
    <property type="match status" value="1"/>
</dbReference>
<name>A0A6J1H492_CUCMO</name>
<evidence type="ECO:0000256" key="1">
    <source>
        <dbReference type="ARBA" id="ARBA00001962"/>
    </source>
</evidence>
<dbReference type="KEGG" id="cmos:111459464"/>
<evidence type="ECO:0000256" key="16">
    <source>
        <dbReference type="PROSITE-ProRule" id="PRU00152"/>
    </source>
</evidence>
<dbReference type="Gene3D" id="1.20.245.10">
    <property type="entry name" value="Lipoxygenase-1, Domain 5"/>
    <property type="match status" value="1"/>
</dbReference>
<proteinExistence type="inferred from homology"/>
<dbReference type="InterPro" id="IPR001246">
    <property type="entry name" value="LipOase_plant"/>
</dbReference>
<evidence type="ECO:0000313" key="21">
    <source>
        <dbReference type="Proteomes" id="UP000504609"/>
    </source>
</evidence>
<keyword evidence="14" id="KW-0443">Lipid metabolism</keyword>
<comment type="similarity">
    <text evidence="3 17">Belongs to the lipoxygenase family.</text>
</comment>
<dbReference type="FunFam" id="1.20.245.10:FF:000002">
    <property type="entry name" value="Lipoxygenase"/>
    <property type="match status" value="1"/>
</dbReference>
<dbReference type="GO" id="GO:0046872">
    <property type="term" value="F:metal ion binding"/>
    <property type="evidence" value="ECO:0007669"/>
    <property type="project" value="UniProtKB-UniRule"/>
</dbReference>
<dbReference type="EC" id="1.13.11.-" evidence="18"/>
<reference evidence="22" key="1">
    <citation type="submission" date="2025-08" db="UniProtKB">
        <authorList>
            <consortium name="RefSeq"/>
        </authorList>
    </citation>
    <scope>IDENTIFICATION</scope>
    <source>
        <tissue evidence="22">Young leaves</tissue>
    </source>
</reference>
<dbReference type="InterPro" id="IPR036226">
    <property type="entry name" value="LipOase_C_sf"/>
</dbReference>
<dbReference type="InterPro" id="IPR027433">
    <property type="entry name" value="Lipoxygenase_dom_3"/>
</dbReference>
<evidence type="ECO:0000313" key="22">
    <source>
        <dbReference type="RefSeq" id="XP_022958149.1"/>
    </source>
</evidence>
<feature type="domain" description="PLAT" evidence="19">
    <location>
        <begin position="70"/>
        <end position="190"/>
    </location>
</feature>
<dbReference type="InterPro" id="IPR036392">
    <property type="entry name" value="PLAT/LH2_dom_sf"/>
</dbReference>
<dbReference type="PROSITE" id="PS00081">
    <property type="entry name" value="LIPOXYGENASE_2"/>
    <property type="match status" value="1"/>
</dbReference>
<dbReference type="Pfam" id="PF01477">
    <property type="entry name" value="PLAT"/>
    <property type="match status" value="1"/>
</dbReference>
<evidence type="ECO:0000256" key="9">
    <source>
        <dbReference type="ARBA" id="ARBA00022832"/>
    </source>
</evidence>
<dbReference type="InterPro" id="IPR013819">
    <property type="entry name" value="LipOase_C"/>
</dbReference>
<evidence type="ECO:0000256" key="5">
    <source>
        <dbReference type="ARBA" id="ARBA00022528"/>
    </source>
</evidence>
<dbReference type="GO" id="GO:0009507">
    <property type="term" value="C:chloroplast"/>
    <property type="evidence" value="ECO:0007669"/>
    <property type="project" value="UniProtKB-SubCell"/>
</dbReference>
<evidence type="ECO:0000256" key="7">
    <source>
        <dbReference type="ARBA" id="ARBA00022723"/>
    </source>
</evidence>
<dbReference type="FunFam" id="3.10.450.60:FF:000005">
    <property type="entry name" value="Lipoxygenase"/>
    <property type="match status" value="1"/>
</dbReference>
<dbReference type="PROSITE" id="PS00711">
    <property type="entry name" value="LIPOXYGENASE_1"/>
    <property type="match status" value="1"/>
</dbReference>
<evidence type="ECO:0000259" key="20">
    <source>
        <dbReference type="PROSITE" id="PS51393"/>
    </source>
</evidence>
<evidence type="ECO:0000259" key="19">
    <source>
        <dbReference type="PROSITE" id="PS50095"/>
    </source>
</evidence>
<keyword evidence="21" id="KW-1185">Reference proteome</keyword>
<dbReference type="SUPFAM" id="SSF48484">
    <property type="entry name" value="Lipoxigenase"/>
    <property type="match status" value="1"/>
</dbReference>
<dbReference type="GO" id="GO:0006633">
    <property type="term" value="P:fatty acid biosynthetic process"/>
    <property type="evidence" value="ECO:0007669"/>
    <property type="project" value="UniProtKB-KW"/>
</dbReference>
<organism evidence="21 22">
    <name type="scientific">Cucurbita moschata</name>
    <name type="common">Winter crookneck squash</name>
    <name type="synonym">Cucurbita pepo var. moschata</name>
    <dbReference type="NCBI Taxonomy" id="3662"/>
    <lineage>
        <taxon>Eukaryota</taxon>
        <taxon>Viridiplantae</taxon>
        <taxon>Streptophyta</taxon>
        <taxon>Embryophyta</taxon>
        <taxon>Tracheophyta</taxon>
        <taxon>Spermatophyta</taxon>
        <taxon>Magnoliopsida</taxon>
        <taxon>eudicotyledons</taxon>
        <taxon>Gunneridae</taxon>
        <taxon>Pentapetalae</taxon>
        <taxon>rosids</taxon>
        <taxon>fabids</taxon>
        <taxon>Cucurbitales</taxon>
        <taxon>Cucurbitaceae</taxon>
        <taxon>Cucurbiteae</taxon>
        <taxon>Cucurbita</taxon>
    </lineage>
</organism>
<dbReference type="PROSITE" id="PS50095">
    <property type="entry name" value="PLAT"/>
    <property type="match status" value="1"/>
</dbReference>
<dbReference type="Gene3D" id="4.10.372.10">
    <property type="entry name" value="Lipoxygenase-1, Domain 3"/>
    <property type="match status" value="1"/>
</dbReference>
<evidence type="ECO:0000256" key="4">
    <source>
        <dbReference type="ARBA" id="ARBA00022516"/>
    </source>
</evidence>
<keyword evidence="13 17" id="KW-0408">Iron</keyword>
<dbReference type="Gene3D" id="3.10.450.60">
    <property type="match status" value="1"/>
</dbReference>
<keyword evidence="7 17" id="KW-0479">Metal-binding</keyword>
<keyword evidence="5" id="KW-0150">Chloroplast</keyword>
<keyword evidence="11 17" id="KW-0223">Dioxygenase</keyword>
<dbReference type="Gene3D" id="2.60.60.20">
    <property type="entry name" value="PLAT/LH2 domain"/>
    <property type="match status" value="1"/>
</dbReference>
<protein>
    <recommendedName>
        <fullName evidence="18">Lipoxygenase</fullName>
        <ecNumber evidence="18">1.13.11.-</ecNumber>
    </recommendedName>
</protein>
<dbReference type="GeneID" id="111459464"/>
<dbReference type="Pfam" id="PF00305">
    <property type="entry name" value="Lipoxygenase"/>
    <property type="match status" value="1"/>
</dbReference>
<dbReference type="Gene3D" id="4.10.375.10">
    <property type="entry name" value="Lipoxygenase-1, Domain 2"/>
    <property type="match status" value="1"/>
</dbReference>
<keyword evidence="15 18" id="KW-0275">Fatty acid biosynthesis</keyword>
<gene>
    <name evidence="22" type="primary">LOC111459464</name>
</gene>
<accession>A0A6J1H492</accession>
<evidence type="ECO:0000256" key="8">
    <source>
        <dbReference type="ARBA" id="ARBA00022767"/>
    </source>
</evidence>
<evidence type="ECO:0000256" key="13">
    <source>
        <dbReference type="ARBA" id="ARBA00023004"/>
    </source>
</evidence>
<evidence type="ECO:0000256" key="17">
    <source>
        <dbReference type="RuleBase" id="RU003974"/>
    </source>
</evidence>